<name>A0A6V7Y2M8_MELEN</name>
<reference evidence="2 3" key="1">
    <citation type="submission" date="2020-08" db="EMBL/GenBank/DDBJ databases">
        <authorList>
            <person name="Koutsovoulos G."/>
            <person name="Danchin GJ E."/>
        </authorList>
    </citation>
    <scope>NUCLEOTIDE SEQUENCE [LARGE SCALE GENOMIC DNA]</scope>
</reference>
<evidence type="ECO:0000256" key="1">
    <source>
        <dbReference type="ARBA" id="ARBA00006545"/>
    </source>
</evidence>
<dbReference type="PANTHER" id="PTHR16166:SF93">
    <property type="entry name" value="INTERMEMBRANE LIPID TRANSFER PROTEIN VPS13"/>
    <property type="match status" value="1"/>
</dbReference>
<dbReference type="AlphaFoldDB" id="A0A6V7Y2M8"/>
<sequence>MPQTSVIGFWPEQKEKRKTLIARFPKTKEESIQFPFTENFEGFARVKNSFIGFYIIVSLSDDSSVINIEQFMPGMVPAILMNATKFSIKYWQAEVEEEKTLEPGQVIPFSWDCLITKEARLFEWKSGDHSGSDELLHNRDSSYLPSRNAGYHFCVSFLNGRQRVVLFTSDASISMLAHEPFEFEQPNMHVEFRLHGVGISLVNNHKCIEVLYMAILPGQGQRDGFWMQYRQTDHQTTLWVKLHNFQIDNQLPSSIFPCMLAMVPQPKSVVKDAPKPFLECSFVMNQSEHSNIVQIKLLEALVQEFSVRMDQSLINEILDMFPKESIETDYNKEAFSKDLELTKGNLNKRALQTRISQAKAYYERLHISPLMIHLSFSQGHVKEGDKDAAGIQWEFLNLILAFFHREAAFYSRTQLQAEIQSHYIKQFIKQAYVLILGLDIIGNPFGLIRDLTAGVQDFFYQPIQGAVTGPLEFVEGMTLGVNSLFSHSVGGVLGAASRITGTLGKGVAALTMDEEYQRKRLQARQQPTNFGEGMFRGVRGVGQGVIDGVTGVISKPVEGAKKGGVSGFLKGTGKGLIGVVTRPVSGVVDLATSMADSVKT</sequence>
<dbReference type="OrthoDB" id="428159at2759"/>
<dbReference type="EMBL" id="CAJEWN010002925">
    <property type="protein sequence ID" value="CAD2205812.1"/>
    <property type="molecule type" value="Genomic_DNA"/>
</dbReference>
<proteinExistence type="inferred from homology"/>
<comment type="caution">
    <text evidence="2">The sequence shown here is derived from an EMBL/GenBank/DDBJ whole genome shotgun (WGS) entry which is preliminary data.</text>
</comment>
<organism evidence="2 3">
    <name type="scientific">Meloidogyne enterolobii</name>
    <name type="common">Root-knot nematode worm</name>
    <name type="synonym">Meloidogyne mayaguensis</name>
    <dbReference type="NCBI Taxonomy" id="390850"/>
    <lineage>
        <taxon>Eukaryota</taxon>
        <taxon>Metazoa</taxon>
        <taxon>Ecdysozoa</taxon>
        <taxon>Nematoda</taxon>
        <taxon>Chromadorea</taxon>
        <taxon>Rhabditida</taxon>
        <taxon>Tylenchina</taxon>
        <taxon>Tylenchomorpha</taxon>
        <taxon>Tylenchoidea</taxon>
        <taxon>Meloidogynidae</taxon>
        <taxon>Meloidogyninae</taxon>
        <taxon>Meloidogyne</taxon>
    </lineage>
</organism>
<evidence type="ECO:0000313" key="3">
    <source>
        <dbReference type="Proteomes" id="UP000580250"/>
    </source>
</evidence>
<dbReference type="Proteomes" id="UP000580250">
    <property type="component" value="Unassembled WGS sequence"/>
</dbReference>
<dbReference type="GO" id="GO:0006623">
    <property type="term" value="P:protein targeting to vacuole"/>
    <property type="evidence" value="ECO:0007669"/>
    <property type="project" value="TreeGrafter"/>
</dbReference>
<dbReference type="InterPro" id="IPR026847">
    <property type="entry name" value="VPS13"/>
</dbReference>
<dbReference type="GO" id="GO:0045053">
    <property type="term" value="P:protein retention in Golgi apparatus"/>
    <property type="evidence" value="ECO:0007669"/>
    <property type="project" value="TreeGrafter"/>
</dbReference>
<dbReference type="PANTHER" id="PTHR16166">
    <property type="entry name" value="VACUOLAR PROTEIN SORTING-ASSOCIATED PROTEIN VPS13"/>
    <property type="match status" value="1"/>
</dbReference>
<comment type="similarity">
    <text evidence="1">Belongs to the VPS13 family.</text>
</comment>
<gene>
    <name evidence="2" type="ORF">MENT_LOCUS59654</name>
</gene>
<evidence type="ECO:0000313" key="2">
    <source>
        <dbReference type="EMBL" id="CAD2205812.1"/>
    </source>
</evidence>
<protein>
    <submittedName>
        <fullName evidence="2">Uncharacterized protein</fullName>
    </submittedName>
</protein>
<accession>A0A6V7Y2M8</accession>